<dbReference type="SUPFAM" id="SSF109604">
    <property type="entry name" value="HD-domain/PDEase-like"/>
    <property type="match status" value="1"/>
</dbReference>
<organism evidence="8 9">
    <name type="scientific">Paenibacillus illinoisensis</name>
    <dbReference type="NCBI Taxonomy" id="59845"/>
    <lineage>
        <taxon>Bacteria</taxon>
        <taxon>Bacillati</taxon>
        <taxon>Bacillota</taxon>
        <taxon>Bacilli</taxon>
        <taxon>Bacillales</taxon>
        <taxon>Paenibacillaceae</taxon>
        <taxon>Paenibacillus</taxon>
    </lineage>
</organism>
<evidence type="ECO:0000256" key="6">
    <source>
        <dbReference type="ARBA" id="ARBA00049417"/>
    </source>
</evidence>
<dbReference type="PANTHER" id="PTHR35795">
    <property type="entry name" value="SLR1885 PROTEIN"/>
    <property type="match status" value="1"/>
</dbReference>
<keyword evidence="8" id="KW-0808">Transferase</keyword>
<feature type="domain" description="HD" evidence="7">
    <location>
        <begin position="34"/>
        <end position="149"/>
    </location>
</feature>
<dbReference type="OrthoDB" id="5295945at2"/>
<dbReference type="EMBL" id="PRLG01000013">
    <property type="protein sequence ID" value="PYY29991.1"/>
    <property type="molecule type" value="Genomic_DNA"/>
</dbReference>
<dbReference type="GO" id="GO:0046872">
    <property type="term" value="F:metal ion binding"/>
    <property type="evidence" value="ECO:0007669"/>
    <property type="project" value="UniProtKB-KW"/>
</dbReference>
<comment type="catalytic activity">
    <reaction evidence="6">
        <text>P(1),P(4)-bis(5'-adenosyl) tetraphosphate + H2O = 2 ADP + 2 H(+)</text>
        <dbReference type="Rhea" id="RHEA:24252"/>
        <dbReference type="ChEBI" id="CHEBI:15377"/>
        <dbReference type="ChEBI" id="CHEBI:15378"/>
        <dbReference type="ChEBI" id="CHEBI:58141"/>
        <dbReference type="ChEBI" id="CHEBI:456216"/>
        <dbReference type="EC" id="3.6.1.41"/>
    </reaction>
</comment>
<dbReference type="PROSITE" id="PS51831">
    <property type="entry name" value="HD"/>
    <property type="match status" value="1"/>
</dbReference>
<evidence type="ECO:0000259" key="7">
    <source>
        <dbReference type="PROSITE" id="PS51831"/>
    </source>
</evidence>
<proteinExistence type="predicted"/>
<dbReference type="EC" id="3.6.1.41" evidence="1"/>
<dbReference type="Pfam" id="PF01966">
    <property type="entry name" value="HD"/>
    <property type="match status" value="1"/>
</dbReference>
<evidence type="ECO:0000256" key="2">
    <source>
        <dbReference type="ARBA" id="ARBA00022723"/>
    </source>
</evidence>
<dbReference type="InterPro" id="IPR006674">
    <property type="entry name" value="HD_domain"/>
</dbReference>
<dbReference type="GO" id="GO:0008803">
    <property type="term" value="F:bis(5'-nucleosyl)-tetraphosphatase (symmetrical) activity"/>
    <property type="evidence" value="ECO:0007669"/>
    <property type="project" value="UniProtKB-EC"/>
</dbReference>
<dbReference type="NCBIfam" id="TIGR00488">
    <property type="entry name" value="bis(5'-nucleosyl)-tetraphosphatase (symmetrical) YqeK"/>
    <property type="match status" value="1"/>
</dbReference>
<dbReference type="Proteomes" id="UP000247459">
    <property type="component" value="Unassembled WGS sequence"/>
</dbReference>
<dbReference type="GO" id="GO:0016779">
    <property type="term" value="F:nucleotidyltransferase activity"/>
    <property type="evidence" value="ECO:0007669"/>
    <property type="project" value="UniProtKB-KW"/>
</dbReference>
<reference evidence="8 9" key="1">
    <citation type="submission" date="2018-01" db="EMBL/GenBank/DDBJ databases">
        <title>Genome sequence of the PGP bacterium Paenibacillus illinoisensis E3.</title>
        <authorList>
            <person name="Rolli E."/>
            <person name="Marasco R."/>
            <person name="Bessem C."/>
            <person name="Michoud G."/>
            <person name="Gaiarsa S."/>
            <person name="Borin S."/>
            <person name="Daffonchio D."/>
        </authorList>
    </citation>
    <scope>NUCLEOTIDE SEQUENCE [LARGE SCALE GENOMIC DNA]</scope>
    <source>
        <strain evidence="8 9">E3</strain>
    </source>
</reference>
<evidence type="ECO:0000256" key="3">
    <source>
        <dbReference type="ARBA" id="ARBA00022741"/>
    </source>
</evidence>
<evidence type="ECO:0000256" key="1">
    <source>
        <dbReference type="ARBA" id="ARBA00012506"/>
    </source>
</evidence>
<evidence type="ECO:0000313" key="8">
    <source>
        <dbReference type="EMBL" id="PYY29991.1"/>
    </source>
</evidence>
<evidence type="ECO:0000313" key="9">
    <source>
        <dbReference type="Proteomes" id="UP000247459"/>
    </source>
</evidence>
<evidence type="ECO:0000256" key="5">
    <source>
        <dbReference type="ARBA" id="ARBA00023004"/>
    </source>
</evidence>
<dbReference type="PANTHER" id="PTHR35795:SF1">
    <property type="entry name" value="BIS(5'-NUCLEOSYL)-TETRAPHOSPHATASE, SYMMETRICAL"/>
    <property type="match status" value="1"/>
</dbReference>
<keyword evidence="5" id="KW-0408">Iron</keyword>
<comment type="caution">
    <text evidence="8">The sequence shown here is derived from an EMBL/GenBank/DDBJ whole genome shotgun (WGS) entry which is preliminary data.</text>
</comment>
<dbReference type="RefSeq" id="WP_110757393.1">
    <property type="nucleotide sequence ID" value="NZ_PRLG01000013.1"/>
</dbReference>
<dbReference type="InterPro" id="IPR003607">
    <property type="entry name" value="HD/PDEase_dom"/>
</dbReference>
<dbReference type="InterPro" id="IPR051094">
    <property type="entry name" value="Diverse_Catalytic_Enzymes"/>
</dbReference>
<keyword evidence="4 8" id="KW-0378">Hydrolase</keyword>
<evidence type="ECO:0000256" key="4">
    <source>
        <dbReference type="ARBA" id="ARBA00022801"/>
    </source>
</evidence>
<dbReference type="Gene3D" id="1.10.3210.10">
    <property type="entry name" value="Hypothetical protein af1432"/>
    <property type="match status" value="1"/>
</dbReference>
<dbReference type="AlphaFoldDB" id="A0A2W0D265"/>
<name>A0A2W0D265_9BACL</name>
<dbReference type="GO" id="GO:0000166">
    <property type="term" value="F:nucleotide binding"/>
    <property type="evidence" value="ECO:0007669"/>
    <property type="project" value="UniProtKB-KW"/>
</dbReference>
<keyword evidence="8" id="KW-0548">Nucleotidyltransferase</keyword>
<sequence>MNPILKPYVLNVELSSDLSENIHSFFEAHNDPETLKHTLDVAAEAKRVAELFGTDPEKAEQAGLLHDISNVVPISEMLNLAKALSIEIMDEEYKYDRIIHQKLSKAMAKEIFHINDPEILSAIECHTTFKPQASLLDKVLFISDKISWKLPGEHSYLQEIRDKVNESKLNDGILIYLNQVWEQRSKLKLVHPWLIAAREELIEMNR</sequence>
<dbReference type="SMART" id="SM00471">
    <property type="entry name" value="HDc"/>
    <property type="match status" value="1"/>
</dbReference>
<keyword evidence="3" id="KW-0547">Nucleotide-binding</keyword>
<dbReference type="InterPro" id="IPR005249">
    <property type="entry name" value="YqeK"/>
</dbReference>
<accession>A0A2W0D265</accession>
<dbReference type="NCBIfam" id="TIGR00277">
    <property type="entry name" value="HDIG"/>
    <property type="match status" value="1"/>
</dbReference>
<gene>
    <name evidence="8" type="ORF">PIL02S_01588</name>
</gene>
<protein>
    <recommendedName>
        <fullName evidence="1">bis(5'-nucleosyl)-tetraphosphatase (symmetrical)</fullName>
        <ecNumber evidence="1">3.6.1.41</ecNumber>
    </recommendedName>
</protein>
<dbReference type="InterPro" id="IPR006675">
    <property type="entry name" value="HDIG_dom"/>
</dbReference>
<keyword evidence="2" id="KW-0479">Metal-binding</keyword>
<dbReference type="CDD" id="cd00077">
    <property type="entry name" value="HDc"/>
    <property type="match status" value="1"/>
</dbReference>